<dbReference type="InterPro" id="IPR008894">
    <property type="entry name" value="QdtA_cupin_dom"/>
</dbReference>
<feature type="domain" description="Sugar 3,4-ketoisomerase QdtA cupin" evidence="2">
    <location>
        <begin position="179"/>
        <end position="306"/>
    </location>
</feature>
<gene>
    <name evidence="3" type="ORF">C1O66_05260</name>
</gene>
<organism evidence="3 4">
    <name type="scientific">Kinneretia aquatilis</name>
    <dbReference type="NCBI Taxonomy" id="2070761"/>
    <lineage>
        <taxon>Bacteria</taxon>
        <taxon>Pseudomonadati</taxon>
        <taxon>Pseudomonadota</taxon>
        <taxon>Betaproteobacteria</taxon>
        <taxon>Burkholderiales</taxon>
        <taxon>Sphaerotilaceae</taxon>
        <taxon>Roseateles</taxon>
    </lineage>
</organism>
<dbReference type="PANTHER" id="PTHR43300:SF4">
    <property type="entry name" value="ACYL-[ACYL-CARRIER-PROTEIN]--UDP-N-ACETYLGLUCOSAMINE O-ACYLTRANSFERASE"/>
    <property type="match status" value="1"/>
</dbReference>
<protein>
    <submittedName>
        <fullName evidence="3">Isomerase</fullName>
    </submittedName>
</protein>
<dbReference type="EMBL" id="POSP01000003">
    <property type="protein sequence ID" value="PND39568.1"/>
    <property type="molecule type" value="Genomic_DNA"/>
</dbReference>
<dbReference type="PANTHER" id="PTHR43300">
    <property type="entry name" value="ACETYLTRANSFERASE"/>
    <property type="match status" value="1"/>
</dbReference>
<dbReference type="Pfam" id="PF00132">
    <property type="entry name" value="Hexapep"/>
    <property type="match status" value="1"/>
</dbReference>
<dbReference type="Gene3D" id="2.160.10.10">
    <property type="entry name" value="Hexapeptide repeat proteins"/>
    <property type="match status" value="1"/>
</dbReference>
<dbReference type="CDD" id="cd20292">
    <property type="entry name" value="cupin_QdtA-like"/>
    <property type="match status" value="1"/>
</dbReference>
<dbReference type="CDD" id="cd03358">
    <property type="entry name" value="LbH_WxcM_N_like"/>
    <property type="match status" value="1"/>
</dbReference>
<accession>A0A2N8L1I0</accession>
<dbReference type="InterPro" id="IPR011051">
    <property type="entry name" value="RmlC_Cupin_sf"/>
</dbReference>
<dbReference type="InterPro" id="IPR050179">
    <property type="entry name" value="Trans_hexapeptide_repeat"/>
</dbReference>
<name>A0A2N8L1I0_9BURK</name>
<dbReference type="Gene3D" id="2.60.120.10">
    <property type="entry name" value="Jelly Rolls"/>
    <property type="match status" value="1"/>
</dbReference>
<evidence type="ECO:0000256" key="1">
    <source>
        <dbReference type="ARBA" id="ARBA00007274"/>
    </source>
</evidence>
<dbReference type="Pfam" id="PF05523">
    <property type="entry name" value="FdtA"/>
    <property type="match status" value="1"/>
</dbReference>
<dbReference type="AlphaFoldDB" id="A0A2N8L1I0"/>
<evidence type="ECO:0000259" key="2">
    <source>
        <dbReference type="Pfam" id="PF05523"/>
    </source>
</evidence>
<dbReference type="InterPro" id="IPR011004">
    <property type="entry name" value="Trimer_LpxA-like_sf"/>
</dbReference>
<keyword evidence="3" id="KW-0413">Isomerase</keyword>
<reference evidence="3 4" key="1">
    <citation type="submission" date="2018-01" db="EMBL/GenBank/DDBJ databases">
        <title>Draft genome sequence of Paucibacter aquatile CR182 isolated from freshwater of the Nakdong River.</title>
        <authorList>
            <person name="Choi A."/>
            <person name="Chung E.J."/>
        </authorList>
    </citation>
    <scope>NUCLEOTIDE SEQUENCE [LARGE SCALE GENOMIC DNA]</scope>
    <source>
        <strain evidence="3 4">CR182</strain>
    </source>
</reference>
<dbReference type="SUPFAM" id="SSF51161">
    <property type="entry name" value="Trimeric LpxA-like enzymes"/>
    <property type="match status" value="1"/>
</dbReference>
<proteinExistence type="inferred from homology"/>
<comment type="caution">
    <text evidence="3">The sequence shown here is derived from an EMBL/GenBank/DDBJ whole genome shotgun (WGS) entry which is preliminary data.</text>
</comment>
<dbReference type="Proteomes" id="UP000235916">
    <property type="component" value="Unassembled WGS sequence"/>
</dbReference>
<dbReference type="InterPro" id="IPR014710">
    <property type="entry name" value="RmlC-like_jellyroll"/>
</dbReference>
<dbReference type="SUPFAM" id="SSF51182">
    <property type="entry name" value="RmlC-like cupins"/>
    <property type="match status" value="1"/>
</dbReference>
<evidence type="ECO:0000313" key="3">
    <source>
        <dbReference type="EMBL" id="PND39568.1"/>
    </source>
</evidence>
<comment type="similarity">
    <text evidence="1">Belongs to the transferase hexapeptide repeat family.</text>
</comment>
<keyword evidence="4" id="KW-1185">Reference proteome</keyword>
<sequence>MALLESAAVGEGSRIWAFSHVLPGARIGRDANICDHVFIENDVEVGDRVTIKCGVQLWDGVRIEDDVFVGPNVTFSNDPFPRSKQRPETFVQTRVRQGASIGSGATLRPGVTIGARALVMDGAVVSRDVPPNAIVAGNPAHITGYVDTPHVDLPGQVSSATRAVALPADSLPQLSVARATLHRLPKIVDLRGALSFGEIGSHLPFQPQRFFMVYDVPSREVRGEHAHRACHQFLVCVKGSVGIVVDDGQHRDEILLDSARLGLHIPPMVWGIQYQFSPDAVLLVLASDTYSAEDYIRNYDEFLAAVKEAKAAAGAQA</sequence>
<evidence type="ECO:0000313" key="4">
    <source>
        <dbReference type="Proteomes" id="UP000235916"/>
    </source>
</evidence>
<dbReference type="GO" id="GO:0016853">
    <property type="term" value="F:isomerase activity"/>
    <property type="evidence" value="ECO:0007669"/>
    <property type="project" value="UniProtKB-KW"/>
</dbReference>
<dbReference type="InterPro" id="IPR001451">
    <property type="entry name" value="Hexapep"/>
</dbReference>
<dbReference type="OrthoDB" id="272049at2"/>